<dbReference type="EMBL" id="BSXN01001163">
    <property type="protein sequence ID" value="GME71892.1"/>
    <property type="molecule type" value="Genomic_DNA"/>
</dbReference>
<evidence type="ECO:0000256" key="1">
    <source>
        <dbReference type="ARBA" id="ARBA00022490"/>
    </source>
</evidence>
<feature type="domain" description="Pre-PUA" evidence="3">
    <location>
        <begin position="13"/>
        <end position="100"/>
    </location>
</feature>
<accession>A0A9W6T0H3</accession>
<evidence type="ECO:0000313" key="6">
    <source>
        <dbReference type="Proteomes" id="UP001165120"/>
    </source>
</evidence>
<evidence type="ECO:0000259" key="4">
    <source>
        <dbReference type="Pfam" id="PF26292"/>
    </source>
</evidence>
<dbReference type="GO" id="GO:0003743">
    <property type="term" value="F:translation initiation factor activity"/>
    <property type="evidence" value="ECO:0007669"/>
    <property type="project" value="InterPro"/>
</dbReference>
<gene>
    <name evidence="5" type="ORF">Cboi02_000339200</name>
</gene>
<dbReference type="AlphaFoldDB" id="A0A9W6T0H3"/>
<dbReference type="GO" id="GO:0001731">
    <property type="term" value="P:formation of translation preinitiation complex"/>
    <property type="evidence" value="ECO:0007669"/>
    <property type="project" value="InterPro"/>
</dbReference>
<dbReference type="InterPro" id="IPR048248">
    <property type="entry name" value="PUA_eIF2d-like"/>
</dbReference>
<dbReference type="NCBIfam" id="TIGR00451">
    <property type="entry name" value="unchar_dom_2"/>
    <property type="match status" value="1"/>
</dbReference>
<dbReference type="InterPro" id="IPR041366">
    <property type="entry name" value="Pre-PUA"/>
</dbReference>
<dbReference type="Pfam" id="PF17832">
    <property type="entry name" value="Pre-PUA"/>
    <property type="match status" value="1"/>
</dbReference>
<dbReference type="InterPro" id="IPR039757">
    <property type="entry name" value="EIF2D"/>
</dbReference>
<keyword evidence="1" id="KW-0963">Cytoplasm</keyword>
<dbReference type="SUPFAM" id="SSF88697">
    <property type="entry name" value="PUA domain-like"/>
    <property type="match status" value="1"/>
</dbReference>
<keyword evidence="6" id="KW-1185">Reference proteome</keyword>
<organism evidence="5 6">
    <name type="scientific">Candida boidinii</name>
    <name type="common">Yeast</name>
    <dbReference type="NCBI Taxonomy" id="5477"/>
    <lineage>
        <taxon>Eukaryota</taxon>
        <taxon>Fungi</taxon>
        <taxon>Dikarya</taxon>
        <taxon>Ascomycota</taxon>
        <taxon>Saccharomycotina</taxon>
        <taxon>Pichiomycetes</taxon>
        <taxon>Pichiales</taxon>
        <taxon>Pichiaceae</taxon>
        <taxon>Ogataea</taxon>
        <taxon>Ogataea/Candida clade</taxon>
    </lineage>
</organism>
<dbReference type="InterPro" id="IPR015947">
    <property type="entry name" value="PUA-like_sf"/>
</dbReference>
<sequence length="227" mass="25972">MFKKKLEVFFFNSQIKNLSNIKSSERRGLVDTSLPLFGFPKERISLETQYELFPKATKCTSYKTTTSSGYIYTDSECTPTWFESEESSIVPSLYTLWKCPYLLPIVLSHEGVIEILLQGYKYLNLPGTILPFDERCKKNTIVAIADYKDPLVPIAVGRCLMDLSVVKERGSGVAVQIYHFIDDELFKMVQKTIIKPRSENVSIESPLLPEEENEDLSNKEAGYQKNR</sequence>
<dbReference type="CDD" id="cd21156">
    <property type="entry name" value="PUA_eIF2d-like"/>
    <property type="match status" value="1"/>
</dbReference>
<evidence type="ECO:0000259" key="3">
    <source>
        <dbReference type="Pfam" id="PF17832"/>
    </source>
</evidence>
<evidence type="ECO:0000313" key="5">
    <source>
        <dbReference type="EMBL" id="GME71892.1"/>
    </source>
</evidence>
<evidence type="ECO:0000256" key="2">
    <source>
        <dbReference type="SAM" id="MobiDB-lite"/>
    </source>
</evidence>
<dbReference type="PANTHER" id="PTHR12217">
    <property type="entry name" value="EUKARYOTIC TRANSLATION INITIATION FACTOR 2D"/>
    <property type="match status" value="1"/>
</dbReference>
<dbReference type="GO" id="GO:0003723">
    <property type="term" value="F:RNA binding"/>
    <property type="evidence" value="ECO:0007669"/>
    <property type="project" value="InterPro"/>
</dbReference>
<dbReference type="InterPro" id="IPR004521">
    <property type="entry name" value="Uncharacterised_CHP00451"/>
</dbReference>
<dbReference type="Gene3D" id="3.10.400.20">
    <property type="match status" value="1"/>
</dbReference>
<protein>
    <submittedName>
        <fullName evidence="5">Unnamed protein product</fullName>
    </submittedName>
</protein>
<comment type="caution">
    <text evidence="5">The sequence shown here is derived from an EMBL/GenBank/DDBJ whole genome shotgun (WGS) entry which is preliminary data.</text>
</comment>
<dbReference type="Proteomes" id="UP001165120">
    <property type="component" value="Unassembled WGS sequence"/>
</dbReference>
<feature type="region of interest" description="Disordered" evidence="2">
    <location>
        <begin position="204"/>
        <end position="227"/>
    </location>
</feature>
<dbReference type="PANTHER" id="PTHR12217:SF4">
    <property type="entry name" value="EUKARYOTIC TRANSLATION INITIATION FACTOR 2D"/>
    <property type="match status" value="1"/>
</dbReference>
<name>A0A9W6T0H3_CANBO</name>
<reference evidence="5" key="1">
    <citation type="submission" date="2023-04" db="EMBL/GenBank/DDBJ databases">
        <title>Candida boidinii NBRC 10035.</title>
        <authorList>
            <person name="Ichikawa N."/>
            <person name="Sato H."/>
            <person name="Tonouchi N."/>
        </authorList>
    </citation>
    <scope>NUCLEOTIDE SEQUENCE</scope>
    <source>
        <strain evidence="5">NBRC 10035</strain>
    </source>
</reference>
<proteinExistence type="predicted"/>
<dbReference type="Pfam" id="PF26292">
    <property type="entry name" value="PUA_elF2D"/>
    <property type="match status" value="1"/>
</dbReference>
<feature type="domain" description="Eukaryotic translation initiation factor 2D-like PUA RNA-binding" evidence="4">
    <location>
        <begin position="103"/>
        <end position="184"/>
    </location>
</feature>
<dbReference type="PROSITE" id="PS50890">
    <property type="entry name" value="PUA"/>
    <property type="match status" value="1"/>
</dbReference>